<proteinExistence type="predicted"/>
<protein>
    <submittedName>
        <fullName evidence="3">PilZ domain-containing protein</fullName>
    </submittedName>
</protein>
<gene>
    <name evidence="3" type="ORF">LQG66_35200</name>
</gene>
<name>A0ABY3RAG3_9BRAD</name>
<dbReference type="Pfam" id="PF07238">
    <property type="entry name" value="PilZ"/>
    <property type="match status" value="1"/>
</dbReference>
<accession>A0ABY3RAG3</accession>
<evidence type="ECO:0000256" key="1">
    <source>
        <dbReference type="SAM" id="MobiDB-lite"/>
    </source>
</evidence>
<evidence type="ECO:0000313" key="3">
    <source>
        <dbReference type="EMBL" id="UFZ04374.1"/>
    </source>
</evidence>
<dbReference type="Proteomes" id="UP001431010">
    <property type="component" value="Chromosome"/>
</dbReference>
<evidence type="ECO:0000313" key="4">
    <source>
        <dbReference type="Proteomes" id="UP001431010"/>
    </source>
</evidence>
<dbReference type="EMBL" id="CP088156">
    <property type="protein sequence ID" value="UFZ04374.1"/>
    <property type="molecule type" value="Genomic_DNA"/>
</dbReference>
<dbReference type="SUPFAM" id="SSF141371">
    <property type="entry name" value="PilZ domain-like"/>
    <property type="match status" value="1"/>
</dbReference>
<evidence type="ECO:0000259" key="2">
    <source>
        <dbReference type="Pfam" id="PF07238"/>
    </source>
</evidence>
<dbReference type="RefSeq" id="WP_231320580.1">
    <property type="nucleotide sequence ID" value="NZ_CP088156.1"/>
</dbReference>
<organism evidence="3 4">
    <name type="scientific">Bradyrhizobium ontarionense</name>
    <dbReference type="NCBI Taxonomy" id="2898149"/>
    <lineage>
        <taxon>Bacteria</taxon>
        <taxon>Pseudomonadati</taxon>
        <taxon>Pseudomonadota</taxon>
        <taxon>Alphaproteobacteria</taxon>
        <taxon>Hyphomicrobiales</taxon>
        <taxon>Nitrobacteraceae</taxon>
        <taxon>Bradyrhizobium</taxon>
    </lineage>
</organism>
<sequence length="230" mass="25744">MSVARFLKQRAVRIQTVGSYILPNWYDPEGRLRSFACRTTRVSPFRALLDVPVVGKVGDRLTSYFREFGKFEGEISDTVHGGFLLELEMTRAERAKLAEKLVWLEKKHKDPTVRDGRADTRYVPNTAHSALTMADGRIMSCFVIDVSMSGVAVSAEIQPEIGTPLAVGSCVGRVVRHFDDGFAVKFVDQLASAHDLERRVIRPPVHPARHRSTAHADEGRTETGEDFFMV</sequence>
<feature type="domain" description="PilZ" evidence="2">
    <location>
        <begin position="117"/>
        <end position="191"/>
    </location>
</feature>
<feature type="region of interest" description="Disordered" evidence="1">
    <location>
        <begin position="207"/>
        <end position="230"/>
    </location>
</feature>
<dbReference type="InterPro" id="IPR009875">
    <property type="entry name" value="PilZ_domain"/>
</dbReference>
<keyword evidence="4" id="KW-1185">Reference proteome</keyword>
<reference evidence="3" key="1">
    <citation type="journal article" date="2024" name="Antonie Van Leeuwenhoek">
        <title>Bradyrhizobium ontarionense sp. nov., a novel bacterial symbiont isolated from Aeschynomene indica (Indian jointvetch), harbours photosynthesis, nitrogen fixation and nitrous oxide (N2O) reductase genes.</title>
        <authorList>
            <person name="Bromfield E.S.P."/>
            <person name="Cloutier S."/>
        </authorList>
    </citation>
    <scope>NUCLEOTIDE SEQUENCE</scope>
    <source>
        <strain evidence="3">A19</strain>
    </source>
</reference>
<feature type="compositionally biased region" description="Basic and acidic residues" evidence="1">
    <location>
        <begin position="214"/>
        <end position="223"/>
    </location>
</feature>